<dbReference type="SMART" id="SM00591">
    <property type="entry name" value="RWD"/>
    <property type="match status" value="1"/>
</dbReference>
<dbReference type="Pfam" id="PF05773">
    <property type="entry name" value="RWD"/>
    <property type="match status" value="1"/>
</dbReference>
<dbReference type="InterPro" id="IPR006575">
    <property type="entry name" value="RWD_dom"/>
</dbReference>
<dbReference type="FunCoup" id="A0A7M7SUC3">
    <property type="interactions" value="303"/>
</dbReference>
<proteinExistence type="inferred from homology"/>
<protein>
    <recommendedName>
        <fullName evidence="7">RWD domain-containing protein</fullName>
    </recommendedName>
</protein>
<evidence type="ECO:0000256" key="5">
    <source>
        <dbReference type="ARBA" id="ARBA00022845"/>
    </source>
</evidence>
<dbReference type="InParanoid" id="A0A7M7SUC3"/>
<evidence type="ECO:0000256" key="1">
    <source>
        <dbReference type="ARBA" id="ARBA00004496"/>
    </source>
</evidence>
<sequence>MEEDDLTKQVDEIEAMSAIYGDDWCVVDEINRIYSITISYENDKDMRISLQVLLPDEYPSKVPPVTELSAPWLSGGNRILLESGLAQVCLENSGESVLYLMVERIQEFMAENATINEDKESENSSATKIDFDEDRSDHTIDQLASSLEQFHTTKTLISNHGPQTIELPPLVHGDTITDRKSTFQAHIAFPVVEAEQVKCLLHKLRENKKIAHATHNVMAYRIYKEDHDSFIQDCDDDGETAAGGRLLHLLQIVDARNVMVVVSRWYGGIHLGPDRFKHINNAARSILNSSGFIQNKDSTPKSKKTKSKNR</sequence>
<reference evidence="8" key="2">
    <citation type="submission" date="2021-01" db="UniProtKB">
        <authorList>
            <consortium name="EnsemblMetazoa"/>
        </authorList>
    </citation>
    <scope>IDENTIFICATION</scope>
</reference>
<comment type="similarity">
    <text evidence="2">Belongs to the IMPACT family.</text>
</comment>
<evidence type="ECO:0000256" key="3">
    <source>
        <dbReference type="ARBA" id="ARBA00022490"/>
    </source>
</evidence>
<dbReference type="OrthoDB" id="69641at2759"/>
<keyword evidence="5" id="KW-0810">Translation regulation</keyword>
<evidence type="ECO:0000256" key="6">
    <source>
        <dbReference type="ARBA" id="ARBA00023016"/>
    </source>
</evidence>
<dbReference type="PANTHER" id="PTHR16301:SF25">
    <property type="entry name" value="PROTEIN IMPACT"/>
    <property type="match status" value="1"/>
</dbReference>
<accession>A0A7M7SUC3</accession>
<dbReference type="SUPFAM" id="SSF54211">
    <property type="entry name" value="Ribosomal protein S5 domain 2-like"/>
    <property type="match status" value="1"/>
</dbReference>
<dbReference type="Pfam" id="PF01205">
    <property type="entry name" value="Impact_N"/>
    <property type="match status" value="1"/>
</dbReference>
<dbReference type="InterPro" id="IPR016135">
    <property type="entry name" value="UBQ-conjugating_enzyme/RWD"/>
</dbReference>
<evidence type="ECO:0000313" key="8">
    <source>
        <dbReference type="EnsemblMetazoa" id="XP_030832017"/>
    </source>
</evidence>
<dbReference type="GeneID" id="753539"/>
<evidence type="ECO:0000256" key="2">
    <source>
        <dbReference type="ARBA" id="ARBA00007665"/>
    </source>
</evidence>
<keyword evidence="4" id="KW-0678">Repressor</keyword>
<keyword evidence="3" id="KW-0963">Cytoplasm</keyword>
<name>A0A7M7SUC3_STRPU</name>
<evidence type="ECO:0000256" key="4">
    <source>
        <dbReference type="ARBA" id="ARBA00022491"/>
    </source>
</evidence>
<dbReference type="EnsemblMetazoa" id="XM_030976157">
    <property type="protein sequence ID" value="XP_030832017"/>
    <property type="gene ID" value="LOC753539"/>
</dbReference>
<dbReference type="KEGG" id="spu:753539"/>
<dbReference type="GO" id="GO:0006446">
    <property type="term" value="P:regulation of translational initiation"/>
    <property type="evidence" value="ECO:0000318"/>
    <property type="project" value="GO_Central"/>
</dbReference>
<dbReference type="InterPro" id="IPR023582">
    <property type="entry name" value="Impact"/>
</dbReference>
<dbReference type="Gene3D" id="3.30.230.30">
    <property type="entry name" value="Impact, N-terminal domain"/>
    <property type="match status" value="1"/>
</dbReference>
<dbReference type="CTD" id="55364"/>
<dbReference type="GO" id="GO:0140469">
    <property type="term" value="P:GCN2-mediated signaling"/>
    <property type="evidence" value="ECO:0000318"/>
    <property type="project" value="GO_Central"/>
</dbReference>
<dbReference type="RefSeq" id="XP_030832017.1">
    <property type="nucleotide sequence ID" value="XM_030976157.1"/>
</dbReference>
<evidence type="ECO:0000259" key="7">
    <source>
        <dbReference type="PROSITE" id="PS50908"/>
    </source>
</evidence>
<dbReference type="CDD" id="cd23821">
    <property type="entry name" value="RWD_IMPACT"/>
    <property type="match status" value="1"/>
</dbReference>
<dbReference type="PROSITE" id="PS50908">
    <property type="entry name" value="RWD"/>
    <property type="match status" value="1"/>
</dbReference>
<dbReference type="OMA" id="FRHICNL"/>
<comment type="subcellular location">
    <subcellularLocation>
        <location evidence="1">Cytoplasm</location>
    </subcellularLocation>
</comment>
<dbReference type="SUPFAM" id="SSF54495">
    <property type="entry name" value="UBC-like"/>
    <property type="match status" value="1"/>
</dbReference>
<reference evidence="9" key="1">
    <citation type="submission" date="2015-02" db="EMBL/GenBank/DDBJ databases">
        <title>Genome sequencing for Strongylocentrotus purpuratus.</title>
        <authorList>
            <person name="Murali S."/>
            <person name="Liu Y."/>
            <person name="Vee V."/>
            <person name="English A."/>
            <person name="Wang M."/>
            <person name="Skinner E."/>
            <person name="Han Y."/>
            <person name="Muzny D.M."/>
            <person name="Worley K.C."/>
            <person name="Gibbs R.A."/>
        </authorList>
    </citation>
    <scope>NUCLEOTIDE SEQUENCE</scope>
</reference>
<keyword evidence="9" id="KW-1185">Reference proteome</keyword>
<dbReference type="InterPro" id="IPR001498">
    <property type="entry name" value="Impact_N"/>
</dbReference>
<evidence type="ECO:0000313" key="9">
    <source>
        <dbReference type="Proteomes" id="UP000007110"/>
    </source>
</evidence>
<dbReference type="Gene3D" id="3.10.110.10">
    <property type="entry name" value="Ubiquitin Conjugating Enzyme"/>
    <property type="match status" value="1"/>
</dbReference>
<feature type="domain" description="RWD" evidence="7">
    <location>
        <begin position="11"/>
        <end position="112"/>
    </location>
</feature>
<organism evidence="8 9">
    <name type="scientific">Strongylocentrotus purpuratus</name>
    <name type="common">Purple sea urchin</name>
    <dbReference type="NCBI Taxonomy" id="7668"/>
    <lineage>
        <taxon>Eukaryota</taxon>
        <taxon>Metazoa</taxon>
        <taxon>Echinodermata</taxon>
        <taxon>Eleutherozoa</taxon>
        <taxon>Echinozoa</taxon>
        <taxon>Echinoidea</taxon>
        <taxon>Euechinoidea</taxon>
        <taxon>Echinacea</taxon>
        <taxon>Camarodonta</taxon>
        <taxon>Echinidea</taxon>
        <taxon>Strongylocentrotidae</taxon>
        <taxon>Strongylocentrotus</taxon>
    </lineage>
</organism>
<keyword evidence="6" id="KW-0346">Stress response</keyword>
<dbReference type="InterPro" id="IPR036956">
    <property type="entry name" value="Impact_N_sf"/>
</dbReference>
<dbReference type="GO" id="GO:0005737">
    <property type="term" value="C:cytoplasm"/>
    <property type="evidence" value="ECO:0000318"/>
    <property type="project" value="GO_Central"/>
</dbReference>
<dbReference type="PANTHER" id="PTHR16301">
    <property type="entry name" value="IMPACT-RELATED"/>
    <property type="match status" value="1"/>
</dbReference>
<dbReference type="Proteomes" id="UP000007110">
    <property type="component" value="Unassembled WGS sequence"/>
</dbReference>
<dbReference type="InterPro" id="IPR020568">
    <property type="entry name" value="Ribosomal_Su5_D2-typ_SF"/>
</dbReference>
<dbReference type="AlphaFoldDB" id="A0A7M7SUC3"/>